<dbReference type="Gene3D" id="3.30.70.330">
    <property type="match status" value="1"/>
</dbReference>
<dbReference type="CDD" id="cd12307">
    <property type="entry name" value="RRM_NIFK_like"/>
    <property type="match status" value="1"/>
</dbReference>
<evidence type="ECO:0000313" key="7">
    <source>
        <dbReference type="EMBL" id="KAK2166941.1"/>
    </source>
</evidence>
<dbReference type="Pfam" id="PF00076">
    <property type="entry name" value="RRM_1"/>
    <property type="match status" value="1"/>
</dbReference>
<reference evidence="7" key="1">
    <citation type="journal article" date="2023" name="Mol. Biol. Evol.">
        <title>Third-Generation Sequencing Reveals the Adaptive Role of the Epigenome in Three Deep-Sea Polychaetes.</title>
        <authorList>
            <person name="Perez M."/>
            <person name="Aroh O."/>
            <person name="Sun Y."/>
            <person name="Lan Y."/>
            <person name="Juniper S.K."/>
            <person name="Young C.R."/>
            <person name="Angers B."/>
            <person name="Qian P.Y."/>
        </authorList>
    </citation>
    <scope>NUCLEOTIDE SEQUENCE</scope>
    <source>
        <strain evidence="7">P08H-3</strain>
    </source>
</reference>
<feature type="compositionally biased region" description="Polar residues" evidence="5">
    <location>
        <begin position="695"/>
        <end position="709"/>
    </location>
</feature>
<sequence>MGLSLRFKMSTLKVKKSGTKSNRGVKSSSYKKNNLKQVVRNTDYRQYQDGAVLYVGHVPCGFFEHEMRGYFSQFGRVGRIQLCRSKKTGKSKGYAFVEFQSKDVAEIAAEAMNNYLMFRKLMKCHLVPDEKVHPNLFKNSDSYKKHLVLPHVMNKRRHNQHQTDEQLKKSVEKMMRKKRKLVNKLSEMGINYELPAEMFTVVSMYIYGHVIQKMNKLEQAQMDDGDGDDDDDDELMSAKRRKLSSPENKQSLSIPKRQSLETSTKSKRKQKRSASDEATGILDQEEQSLPVKKQKCVSPGSKQTASTPDRLTVKMIRTPDVKRSIKKACTKMTRQSEDEEVQRQPNDGEECEEELLSAKKQKIASPKAKKTTSEINTSVTIVTESGDVKKTSQKDEGRIQENNGRALSAKKQATPKTKQNTSPQTTPAMCTLRTPDGKKSAKKTSKKAVIDKFECSEENVASKVTRTPSPQNTPITGKSKVDDVLKSTKKSPKQFQVAVDVGTKHEKREVVREGLSPLPNRRKSATPKIQQTLSLPITPVTMTTKTPEVRKSARKTPKKVSSSSYITISCYYFDKANSDYVDQMNKTQAEDEDVEICSPGKTPKNKYIASTPGSRITRSRNTANIKVTQKKNLMKIIHQFCLILSLFYSKMNVEKRSHFMMLQEQRVEGEESDADEGFSKNLMRTPASTPKHKQTILTPSTRVTRSSQILDVKTPKSVDSPSQKIKTPGRKTSTEVRHGSTKNKTAKE</sequence>
<evidence type="ECO:0000256" key="1">
    <source>
        <dbReference type="ARBA" id="ARBA00004604"/>
    </source>
</evidence>
<proteinExistence type="predicted"/>
<keyword evidence="2 4" id="KW-0694">RNA-binding</keyword>
<dbReference type="GO" id="GO:0005730">
    <property type="term" value="C:nucleolus"/>
    <property type="evidence" value="ECO:0007669"/>
    <property type="project" value="UniProtKB-SubCell"/>
</dbReference>
<accession>A0AAD9K9D4</accession>
<organism evidence="7 8">
    <name type="scientific">Paralvinella palmiformis</name>
    <dbReference type="NCBI Taxonomy" id="53620"/>
    <lineage>
        <taxon>Eukaryota</taxon>
        <taxon>Metazoa</taxon>
        <taxon>Spiralia</taxon>
        <taxon>Lophotrochozoa</taxon>
        <taxon>Annelida</taxon>
        <taxon>Polychaeta</taxon>
        <taxon>Sedentaria</taxon>
        <taxon>Canalipalpata</taxon>
        <taxon>Terebellida</taxon>
        <taxon>Terebelliformia</taxon>
        <taxon>Alvinellidae</taxon>
        <taxon>Paralvinella</taxon>
    </lineage>
</organism>
<feature type="region of interest" description="Disordered" evidence="5">
    <location>
        <begin position="239"/>
        <end position="311"/>
    </location>
</feature>
<keyword evidence="8" id="KW-1185">Reference proteome</keyword>
<feature type="region of interest" description="Disordered" evidence="5">
    <location>
        <begin position="461"/>
        <end position="489"/>
    </location>
</feature>
<evidence type="ECO:0000256" key="4">
    <source>
        <dbReference type="PROSITE-ProRule" id="PRU00176"/>
    </source>
</evidence>
<dbReference type="EMBL" id="JAODUP010000033">
    <property type="protein sequence ID" value="KAK2166941.1"/>
    <property type="molecule type" value="Genomic_DNA"/>
</dbReference>
<feature type="compositionally biased region" description="Basic and acidic residues" evidence="5">
    <location>
        <begin position="386"/>
        <end position="399"/>
    </location>
</feature>
<dbReference type="SUPFAM" id="SSF54928">
    <property type="entry name" value="RNA-binding domain, RBD"/>
    <property type="match status" value="1"/>
</dbReference>
<feature type="compositionally biased region" description="Polar residues" evidence="5">
    <location>
        <begin position="414"/>
        <end position="428"/>
    </location>
</feature>
<dbReference type="PROSITE" id="PS50102">
    <property type="entry name" value="RRM"/>
    <property type="match status" value="1"/>
</dbReference>
<feature type="compositionally biased region" description="Polar residues" evidence="5">
    <location>
        <begin position="300"/>
        <end position="309"/>
    </location>
</feature>
<dbReference type="InterPro" id="IPR012677">
    <property type="entry name" value="Nucleotide-bd_a/b_plait_sf"/>
</dbReference>
<protein>
    <recommendedName>
        <fullName evidence="6">RRM domain-containing protein</fullName>
    </recommendedName>
</protein>
<evidence type="ECO:0000256" key="3">
    <source>
        <dbReference type="ARBA" id="ARBA00023242"/>
    </source>
</evidence>
<dbReference type="Proteomes" id="UP001208570">
    <property type="component" value="Unassembled WGS sequence"/>
</dbReference>
<dbReference type="InterPro" id="IPR000504">
    <property type="entry name" value="RRM_dom"/>
</dbReference>
<dbReference type="InterPro" id="IPR035979">
    <property type="entry name" value="RBD_domain_sf"/>
</dbReference>
<feature type="compositionally biased region" description="Basic residues" evidence="5">
    <location>
        <begin position="359"/>
        <end position="370"/>
    </location>
</feature>
<dbReference type="PANTHER" id="PTHR46754">
    <property type="entry name" value="MKI67 FHA DOMAIN-INTERACTING NUCLEOLAR PHOSPHOPROTEIN"/>
    <property type="match status" value="1"/>
</dbReference>
<keyword evidence="3" id="KW-0539">Nucleus</keyword>
<evidence type="ECO:0000313" key="8">
    <source>
        <dbReference type="Proteomes" id="UP001208570"/>
    </source>
</evidence>
<feature type="compositionally biased region" description="Polar residues" evidence="5">
    <location>
        <begin position="462"/>
        <end position="476"/>
    </location>
</feature>
<evidence type="ECO:0000259" key="6">
    <source>
        <dbReference type="PROSITE" id="PS50102"/>
    </source>
</evidence>
<dbReference type="GO" id="GO:0003723">
    <property type="term" value="F:RNA binding"/>
    <property type="evidence" value="ECO:0007669"/>
    <property type="project" value="UniProtKB-UniRule"/>
</dbReference>
<comment type="caution">
    <text evidence="7">The sequence shown here is derived from an EMBL/GenBank/DDBJ whole genome shotgun (WGS) entry which is preliminary data.</text>
</comment>
<dbReference type="SMART" id="SM00360">
    <property type="entry name" value="RRM"/>
    <property type="match status" value="1"/>
</dbReference>
<feature type="region of interest" description="Disordered" evidence="5">
    <location>
        <begin position="670"/>
        <end position="748"/>
    </location>
</feature>
<evidence type="ECO:0000256" key="2">
    <source>
        <dbReference type="ARBA" id="ARBA00022884"/>
    </source>
</evidence>
<feature type="compositionally biased region" description="Polar residues" evidence="5">
    <location>
        <begin position="373"/>
        <end position="383"/>
    </location>
</feature>
<name>A0AAD9K9D4_9ANNE</name>
<feature type="domain" description="RRM" evidence="6">
    <location>
        <begin position="51"/>
        <end position="129"/>
    </location>
</feature>
<dbReference type="AlphaFoldDB" id="A0AAD9K9D4"/>
<comment type="subcellular location">
    <subcellularLocation>
        <location evidence="1">Nucleus</location>
        <location evidence="1">Nucleolus</location>
    </subcellularLocation>
</comment>
<evidence type="ECO:0000256" key="5">
    <source>
        <dbReference type="SAM" id="MobiDB-lite"/>
    </source>
</evidence>
<gene>
    <name evidence="7" type="ORF">LSH36_33g04026</name>
</gene>
<feature type="region of interest" description="Disordered" evidence="5">
    <location>
        <begin position="329"/>
        <end position="447"/>
    </location>
</feature>